<dbReference type="AlphaFoldDB" id="A0A6B1XI52"/>
<comment type="caution">
    <text evidence="1">The sequence shown here is derived from an EMBL/GenBank/DDBJ whole genome shotgun (WGS) entry which is preliminary data.</text>
</comment>
<sequence>MYAIKTFDEEHRVLATGDEPELHRMLLERRQHGEWQFPVVIEKETAKPWDDAAYLSSMKIDSKQGEREDVRAIRQAHKHGKHTLRELADSTAMELNRVKDLVHKYSLPLTNDYWRAEKYNNPDEVIAYQTLARLCKKIDAPEFSIRQASMSNGIVNGYYISRVPKV</sequence>
<protein>
    <submittedName>
        <fullName evidence="1">Uncharacterized protein</fullName>
    </submittedName>
</protein>
<name>A0A6B1XI52_BIFLN</name>
<evidence type="ECO:0000313" key="2">
    <source>
        <dbReference type="Proteomes" id="UP000638311"/>
    </source>
</evidence>
<accession>A0A6B1XI52</accession>
<proteinExistence type="predicted"/>
<organism evidence="1 2">
    <name type="scientific">Bifidobacterium longum</name>
    <dbReference type="NCBI Taxonomy" id="216816"/>
    <lineage>
        <taxon>Bacteria</taxon>
        <taxon>Bacillati</taxon>
        <taxon>Actinomycetota</taxon>
        <taxon>Actinomycetes</taxon>
        <taxon>Bifidobacteriales</taxon>
        <taxon>Bifidobacteriaceae</taxon>
        <taxon>Bifidobacterium</taxon>
    </lineage>
</organism>
<evidence type="ECO:0000313" key="1">
    <source>
        <dbReference type="EMBL" id="MZU09565.1"/>
    </source>
</evidence>
<gene>
    <name evidence="1" type="ORF">GUA24_11645</name>
</gene>
<dbReference type="Proteomes" id="UP000638311">
    <property type="component" value="Unassembled WGS sequence"/>
</dbReference>
<reference evidence="1" key="1">
    <citation type="journal article" date="2019" name="Nat. Med.">
        <title>A library of human gut bacterial isolates paired with longitudinal multiomics data enables mechanistic microbiome research.</title>
        <authorList>
            <person name="Poyet M."/>
            <person name="Groussin M."/>
            <person name="Gibbons S.M."/>
            <person name="Avila-Pacheco J."/>
            <person name="Jiang X."/>
            <person name="Kearney S.M."/>
            <person name="Perrotta A.R."/>
            <person name="Berdy B."/>
            <person name="Zhao S."/>
            <person name="Lieberman T.D."/>
            <person name="Swanson P.K."/>
            <person name="Smith M."/>
            <person name="Roesemann S."/>
            <person name="Alexander J.E."/>
            <person name="Rich S.A."/>
            <person name="Livny J."/>
            <person name="Vlamakis H."/>
            <person name="Clish C."/>
            <person name="Bullock K."/>
            <person name="Deik A."/>
            <person name="Scott J."/>
            <person name="Pierce K.A."/>
            <person name="Xavier R.J."/>
            <person name="Alm E.J."/>
        </authorList>
    </citation>
    <scope>NUCLEOTIDE SEQUENCE</scope>
    <source>
        <strain evidence="1">BIOML-A409</strain>
    </source>
</reference>
<dbReference type="EMBL" id="WXDR01000088">
    <property type="protein sequence ID" value="MZU09565.1"/>
    <property type="molecule type" value="Genomic_DNA"/>
</dbReference>